<feature type="non-terminal residue" evidence="1">
    <location>
        <position position="1"/>
    </location>
</feature>
<dbReference type="Proteomes" id="UP000030678">
    <property type="component" value="Unassembled WGS sequence"/>
</dbReference>
<dbReference type="HOGENOM" id="CLU_2928886_0_0_1"/>
<name>V9DM78_9EURO</name>
<dbReference type="Gene3D" id="3.40.50.1220">
    <property type="entry name" value="TPP-binding domain"/>
    <property type="match status" value="1"/>
</dbReference>
<dbReference type="GeneID" id="19988237"/>
<dbReference type="RefSeq" id="XP_008723959.1">
    <property type="nucleotide sequence ID" value="XM_008725737.1"/>
</dbReference>
<dbReference type="EMBL" id="KI635850">
    <property type="protein sequence ID" value="ETI27062.1"/>
    <property type="molecule type" value="Genomic_DNA"/>
</dbReference>
<dbReference type="AlphaFoldDB" id="V9DM78"/>
<protein>
    <recommendedName>
        <fullName evidence="2">Deacetylase sirtuin-type domain-containing protein</fullName>
    </recommendedName>
</protein>
<evidence type="ECO:0008006" key="2">
    <source>
        <dbReference type="Google" id="ProtNLM"/>
    </source>
</evidence>
<evidence type="ECO:0000313" key="1">
    <source>
        <dbReference type="EMBL" id="ETI27062.1"/>
    </source>
</evidence>
<dbReference type="VEuPathDB" id="FungiDB:G647_09744"/>
<dbReference type="SUPFAM" id="SSF52467">
    <property type="entry name" value="DHS-like NAD/FAD-binding domain"/>
    <property type="match status" value="1"/>
</dbReference>
<organism evidence="1">
    <name type="scientific">Cladophialophora carrionii CBS 160.54</name>
    <dbReference type="NCBI Taxonomy" id="1279043"/>
    <lineage>
        <taxon>Eukaryota</taxon>
        <taxon>Fungi</taxon>
        <taxon>Dikarya</taxon>
        <taxon>Ascomycota</taxon>
        <taxon>Pezizomycotina</taxon>
        <taxon>Eurotiomycetes</taxon>
        <taxon>Chaetothyriomycetidae</taxon>
        <taxon>Chaetothyriales</taxon>
        <taxon>Herpotrichiellaceae</taxon>
        <taxon>Cladophialophora</taxon>
    </lineage>
</organism>
<dbReference type="InterPro" id="IPR029035">
    <property type="entry name" value="DHS-like_NAD/FAD-binding_dom"/>
</dbReference>
<proteinExistence type="predicted"/>
<accession>V9DM78</accession>
<sequence>RKRARGLPSRVTAVSILRPNIVLLNEIHPYEEEIRYIIEKDRAIYPDLLLIIGTKITIPGI</sequence>
<reference evidence="1" key="1">
    <citation type="submission" date="2013-03" db="EMBL/GenBank/DDBJ databases">
        <title>The Genome Sequence of Cladophialophora carrionii CBS 160.54.</title>
        <authorList>
            <consortium name="The Broad Institute Genomics Platform"/>
            <person name="Cuomo C."/>
            <person name="de Hoog S."/>
            <person name="Gorbushina A."/>
            <person name="Walker B."/>
            <person name="Young S.K."/>
            <person name="Zeng Q."/>
            <person name="Gargeya S."/>
            <person name="Fitzgerald M."/>
            <person name="Haas B."/>
            <person name="Abouelleil A."/>
            <person name="Allen A.W."/>
            <person name="Alvarado L."/>
            <person name="Arachchi H.M."/>
            <person name="Berlin A.M."/>
            <person name="Chapman S.B."/>
            <person name="Gainer-Dewar J."/>
            <person name="Goldberg J."/>
            <person name="Griggs A."/>
            <person name="Gujja S."/>
            <person name="Hansen M."/>
            <person name="Howarth C."/>
            <person name="Imamovic A."/>
            <person name="Ireland A."/>
            <person name="Larimer J."/>
            <person name="McCowan C."/>
            <person name="Murphy C."/>
            <person name="Pearson M."/>
            <person name="Poon T.W."/>
            <person name="Priest M."/>
            <person name="Roberts A."/>
            <person name="Saif S."/>
            <person name="Shea T."/>
            <person name="Sisk P."/>
            <person name="Sykes S."/>
            <person name="Wortman J."/>
            <person name="Nusbaum C."/>
            <person name="Birren B."/>
        </authorList>
    </citation>
    <scope>NUCLEOTIDE SEQUENCE [LARGE SCALE GENOMIC DNA]</scope>
    <source>
        <strain evidence="1">CBS 160.54</strain>
    </source>
</reference>
<gene>
    <name evidence="1" type="ORF">G647_09744</name>
</gene>